<evidence type="ECO:0000256" key="2">
    <source>
        <dbReference type="SAM" id="Phobius"/>
    </source>
</evidence>
<dbReference type="AlphaFoldDB" id="A0A9W6KTZ0"/>
<dbReference type="EMBL" id="BSFP01000122">
    <property type="protein sequence ID" value="GLL08027.1"/>
    <property type="molecule type" value="Genomic_DNA"/>
</dbReference>
<organism evidence="3 4">
    <name type="scientific">Dactylosporangium matsuzakiense</name>
    <dbReference type="NCBI Taxonomy" id="53360"/>
    <lineage>
        <taxon>Bacteria</taxon>
        <taxon>Bacillati</taxon>
        <taxon>Actinomycetota</taxon>
        <taxon>Actinomycetes</taxon>
        <taxon>Micromonosporales</taxon>
        <taxon>Micromonosporaceae</taxon>
        <taxon>Dactylosporangium</taxon>
    </lineage>
</organism>
<feature type="transmembrane region" description="Helical" evidence="2">
    <location>
        <begin position="515"/>
        <end position="534"/>
    </location>
</feature>
<protein>
    <submittedName>
        <fullName evidence="3">Uncharacterized protein</fullName>
    </submittedName>
</protein>
<accession>A0A9W6KTZ0</accession>
<dbReference type="RefSeq" id="WP_271190231.1">
    <property type="nucleotide sequence ID" value="NZ_BSFP01000122.1"/>
</dbReference>
<feature type="transmembrane region" description="Helical" evidence="2">
    <location>
        <begin position="406"/>
        <end position="424"/>
    </location>
</feature>
<evidence type="ECO:0000313" key="4">
    <source>
        <dbReference type="Proteomes" id="UP001143480"/>
    </source>
</evidence>
<dbReference type="Proteomes" id="UP001143480">
    <property type="component" value="Unassembled WGS sequence"/>
</dbReference>
<proteinExistence type="predicted"/>
<feature type="transmembrane region" description="Helical" evidence="2">
    <location>
        <begin position="540"/>
        <end position="561"/>
    </location>
</feature>
<evidence type="ECO:0000256" key="1">
    <source>
        <dbReference type="SAM" id="MobiDB-lite"/>
    </source>
</evidence>
<keyword evidence="2" id="KW-0472">Membrane</keyword>
<gene>
    <name evidence="3" type="ORF">GCM10017581_097870</name>
</gene>
<comment type="caution">
    <text evidence="3">The sequence shown here is derived from an EMBL/GenBank/DDBJ whole genome shotgun (WGS) entry which is preliminary data.</text>
</comment>
<feature type="transmembrane region" description="Helical" evidence="2">
    <location>
        <begin position="316"/>
        <end position="340"/>
    </location>
</feature>
<name>A0A9W6KTZ0_9ACTN</name>
<sequence length="629" mass="63694">MSIHVRPWLGVALSQDTVRVAVGWPDGTAMVWPAPGPAATGPAAVLAGPAQQAAADAHRLAELGPLVHQVSAEVAAVYGVAPGAATVVARDGAAAPMLAAARETVAAAGLRPVRTVRAAEAVCWHLLAAGVQITPGSHVLVCTVEDSSTGYGCVAAVLQRTETRFDLLCCVDSATVTADMQPLGTAAVEAIFRDDVVAEVARRAVAAAQAQPGRFAAVVAVGTGVNDAVNRRLAAVCGIEPIPVADPDLAPVLGAVQAGPAGPETAAAPLGGWRELLAVLVPLAGSIALFGQVLAGSERYGPREAVYAPGMLLAPWGAMAGAATLGLIALVGAVTLAFATRHDKPAIRPRGNAAAVLGTGPWVEHRLVAVGLAAGAACGVALSAVYALLAAAYFDLDLTPLARWSTLPALPAAAAVLGLAALVWRHPHAPPGPNTLRQSWPAWLRFPALASALASTGLILIAYDETGAPRALAPLASQLDQWLPTAQQTIIGSVGRVGGMCLGAAVAVLATRRPLLRLMIAAPLAVLIGATVVWRTTGALAVGVAFAVAGWWAVRAAWLLLRPRLQQQPHAGAWPEPPGGTPAPAGWPPGPPHDDAEPGGAAYPPRTGPAATQHWRATAPATKSPDHAA</sequence>
<evidence type="ECO:0000313" key="3">
    <source>
        <dbReference type="EMBL" id="GLL08027.1"/>
    </source>
</evidence>
<feature type="transmembrane region" description="Helical" evidence="2">
    <location>
        <begin position="490"/>
        <end position="510"/>
    </location>
</feature>
<reference evidence="3" key="1">
    <citation type="journal article" date="2014" name="Int. J. Syst. Evol. Microbiol.">
        <title>Complete genome sequence of Corynebacterium casei LMG S-19264T (=DSM 44701T), isolated from a smear-ripened cheese.</title>
        <authorList>
            <consortium name="US DOE Joint Genome Institute (JGI-PGF)"/>
            <person name="Walter F."/>
            <person name="Albersmeier A."/>
            <person name="Kalinowski J."/>
            <person name="Ruckert C."/>
        </authorList>
    </citation>
    <scope>NUCLEOTIDE SEQUENCE</scope>
    <source>
        <strain evidence="3">VKM Ac-1321</strain>
    </source>
</reference>
<feature type="compositionally biased region" description="Pro residues" evidence="1">
    <location>
        <begin position="575"/>
        <end position="591"/>
    </location>
</feature>
<feature type="region of interest" description="Disordered" evidence="1">
    <location>
        <begin position="569"/>
        <end position="629"/>
    </location>
</feature>
<feature type="transmembrane region" description="Helical" evidence="2">
    <location>
        <begin position="444"/>
        <end position="463"/>
    </location>
</feature>
<keyword evidence="4" id="KW-1185">Reference proteome</keyword>
<keyword evidence="2" id="KW-1133">Transmembrane helix</keyword>
<feature type="transmembrane region" description="Helical" evidence="2">
    <location>
        <begin position="367"/>
        <end position="394"/>
    </location>
</feature>
<keyword evidence="2" id="KW-0812">Transmembrane</keyword>
<reference evidence="3" key="2">
    <citation type="submission" date="2023-01" db="EMBL/GenBank/DDBJ databases">
        <authorList>
            <person name="Sun Q."/>
            <person name="Evtushenko L."/>
        </authorList>
    </citation>
    <scope>NUCLEOTIDE SEQUENCE</scope>
    <source>
        <strain evidence="3">VKM Ac-1321</strain>
    </source>
</reference>